<dbReference type="EMBL" id="MFAU01000012">
    <property type="protein sequence ID" value="OGD84761.1"/>
    <property type="molecule type" value="Genomic_DNA"/>
</dbReference>
<dbReference type="SUPFAM" id="SSF81593">
    <property type="entry name" value="Nucleotidyltransferase substrate binding subunit/domain"/>
    <property type="match status" value="1"/>
</dbReference>
<comment type="caution">
    <text evidence="2">The sequence shown here is derived from an EMBL/GenBank/DDBJ whole genome shotgun (WGS) entry which is preliminary data.</text>
</comment>
<feature type="domain" description="HEPN" evidence="1">
    <location>
        <begin position="11"/>
        <end position="102"/>
    </location>
</feature>
<protein>
    <recommendedName>
        <fullName evidence="1">HEPN domain-containing protein</fullName>
    </recommendedName>
</protein>
<dbReference type="SMART" id="SM00748">
    <property type="entry name" value="HEPN"/>
    <property type="match status" value="1"/>
</dbReference>
<name>A0A1F5FYT4_9BACT</name>
<evidence type="ECO:0000259" key="1">
    <source>
        <dbReference type="SMART" id="SM00748"/>
    </source>
</evidence>
<dbReference type="Gene3D" id="1.20.120.330">
    <property type="entry name" value="Nucleotidyltransferases domain 2"/>
    <property type="match status" value="2"/>
</dbReference>
<dbReference type="InterPro" id="IPR007842">
    <property type="entry name" value="HEPN_dom"/>
</dbReference>
<dbReference type="Pfam" id="PF05168">
    <property type="entry name" value="HEPN"/>
    <property type="match status" value="1"/>
</dbReference>
<sequence length="111" mass="12781">MANFSIVQQWLDRADKDLSIAQSDIKDTKRAEYVAFNCHQATEKFLKAYIIAGDLKFRPTHDLVNLLVEELTPLYLESRYPEFIRAITHKQAKIALVAAEKVAKFIKKKLS</sequence>
<gene>
    <name evidence="2" type="ORF">A2165_04370</name>
</gene>
<reference evidence="2 3" key="1">
    <citation type="journal article" date="2016" name="Nat. Commun.">
        <title>Thousands of microbial genomes shed light on interconnected biogeochemical processes in an aquifer system.</title>
        <authorList>
            <person name="Anantharaman K."/>
            <person name="Brown C.T."/>
            <person name="Hug L.A."/>
            <person name="Sharon I."/>
            <person name="Castelle C.J."/>
            <person name="Probst A.J."/>
            <person name="Thomas B.C."/>
            <person name="Singh A."/>
            <person name="Wilkins M.J."/>
            <person name="Karaoz U."/>
            <person name="Brodie E.L."/>
            <person name="Williams K.H."/>
            <person name="Hubbard S.S."/>
            <person name="Banfield J.F."/>
        </authorList>
    </citation>
    <scope>NUCLEOTIDE SEQUENCE [LARGE SCALE GENOMIC DNA]</scope>
</reference>
<evidence type="ECO:0000313" key="3">
    <source>
        <dbReference type="Proteomes" id="UP000179252"/>
    </source>
</evidence>
<dbReference type="Proteomes" id="UP000179252">
    <property type="component" value="Unassembled WGS sequence"/>
</dbReference>
<accession>A0A1F5FYT4</accession>
<evidence type="ECO:0000313" key="2">
    <source>
        <dbReference type="EMBL" id="OGD84761.1"/>
    </source>
</evidence>
<dbReference type="AlphaFoldDB" id="A0A1F5FYT4"/>
<proteinExistence type="predicted"/>
<organism evidence="2 3">
    <name type="scientific">Candidatus Curtissbacteria bacterium RBG_13_40_7</name>
    <dbReference type="NCBI Taxonomy" id="1797706"/>
    <lineage>
        <taxon>Bacteria</taxon>
        <taxon>Candidatus Curtissiibacteriota</taxon>
    </lineage>
</organism>